<name>A0AA43QHS9_9LECA</name>
<feature type="domain" description="Phosphatidate phosphatase APP1 catalytic" evidence="2">
    <location>
        <begin position="215"/>
        <end position="366"/>
    </location>
</feature>
<gene>
    <name evidence="3" type="ORF">OHK93_000092</name>
</gene>
<evidence type="ECO:0000313" key="4">
    <source>
        <dbReference type="Proteomes" id="UP001161017"/>
    </source>
</evidence>
<evidence type="ECO:0000256" key="1">
    <source>
        <dbReference type="SAM" id="MobiDB-lite"/>
    </source>
</evidence>
<sequence>MEGTAGKARQMVQENAPEHETRKTGDFHAAEGSLPKHIGSRWNIPLIDNVSSFLGGHNPMARQVDPKTEQVWLLDNTAYRPEHPYPHNPQPYQAEFVAAYFQKNTGKDVSKAVANIADKIGLKGDDVSSQASKKRIADRLQPFVDTIAPARSISIKFPSGREAKLGPGGRSAVSEQILVMPETHKDGECIKIYSDPAEVLPHGAMETHFADTDGWMVISDIDDSIKTTMTPSPIGILQTTFVDDPKPIPGMPELYEQIRGLLSPTWFYLSASPYNLYPFLRQFLHAHYPHGPIYLRDASWMDLGGFLASLTQGTEAYKRGKMDKLYTWLPKRKVLCVGDSTQSDPEAYGDICRKYPGWVKKVFIRKVVDVAEMKDTDKNTDERFEKAFKGVDGSIWQTFIDPNELSEAVAKLKGT</sequence>
<dbReference type="PANTHER" id="PTHR28208">
    <property type="entry name" value="PHOSPHATIDATE PHOSPHATASE APP1"/>
    <property type="match status" value="1"/>
</dbReference>
<dbReference type="GO" id="GO:0008195">
    <property type="term" value="F:phosphatidate phosphatase activity"/>
    <property type="evidence" value="ECO:0007669"/>
    <property type="project" value="InterPro"/>
</dbReference>
<reference evidence="3" key="1">
    <citation type="journal article" date="2023" name="Genome Biol. Evol.">
        <title>First Whole Genome Sequence and Flow Cytometry Genome Size Data for the Lichen-Forming Fungus Ramalina farinacea (Ascomycota).</title>
        <authorList>
            <person name="Llewellyn T."/>
            <person name="Mian S."/>
            <person name="Hill R."/>
            <person name="Leitch I.J."/>
            <person name="Gaya E."/>
        </authorList>
    </citation>
    <scope>NUCLEOTIDE SEQUENCE</scope>
    <source>
        <strain evidence="3">LIQ254RAFAR</strain>
    </source>
</reference>
<dbReference type="InterPro" id="IPR019236">
    <property type="entry name" value="APP1_cat"/>
</dbReference>
<evidence type="ECO:0000313" key="3">
    <source>
        <dbReference type="EMBL" id="MDI1484958.1"/>
    </source>
</evidence>
<dbReference type="Pfam" id="PF09949">
    <property type="entry name" value="APP1_cat"/>
    <property type="match status" value="1"/>
</dbReference>
<dbReference type="Proteomes" id="UP001161017">
    <property type="component" value="Unassembled WGS sequence"/>
</dbReference>
<keyword evidence="4" id="KW-1185">Reference proteome</keyword>
<organism evidence="3 4">
    <name type="scientific">Ramalina farinacea</name>
    <dbReference type="NCBI Taxonomy" id="258253"/>
    <lineage>
        <taxon>Eukaryota</taxon>
        <taxon>Fungi</taxon>
        <taxon>Dikarya</taxon>
        <taxon>Ascomycota</taxon>
        <taxon>Pezizomycotina</taxon>
        <taxon>Lecanoromycetes</taxon>
        <taxon>OSLEUM clade</taxon>
        <taxon>Lecanoromycetidae</taxon>
        <taxon>Lecanorales</taxon>
        <taxon>Lecanorineae</taxon>
        <taxon>Ramalinaceae</taxon>
        <taxon>Ramalina</taxon>
    </lineage>
</organism>
<protein>
    <recommendedName>
        <fullName evidence="2">Phosphatidate phosphatase APP1 catalytic domain-containing protein</fullName>
    </recommendedName>
</protein>
<dbReference type="GO" id="GO:0030479">
    <property type="term" value="C:actin cortical patch"/>
    <property type="evidence" value="ECO:0007669"/>
    <property type="project" value="TreeGrafter"/>
</dbReference>
<dbReference type="PANTHER" id="PTHR28208:SF1">
    <property type="entry name" value="FILAMENT ORGANIZATION PROTEIN APP1-LIKE, PUTATIVE (AFU_ORTHOLOGUE AFUA_1G06650)-RELATED"/>
    <property type="match status" value="1"/>
</dbReference>
<feature type="compositionally biased region" description="Basic and acidic residues" evidence="1">
    <location>
        <begin position="16"/>
        <end position="29"/>
    </location>
</feature>
<dbReference type="AlphaFoldDB" id="A0AA43QHS9"/>
<feature type="region of interest" description="Disordered" evidence="1">
    <location>
        <begin position="1"/>
        <end position="32"/>
    </location>
</feature>
<evidence type="ECO:0000259" key="2">
    <source>
        <dbReference type="Pfam" id="PF09949"/>
    </source>
</evidence>
<proteinExistence type="predicted"/>
<accession>A0AA43QHS9</accession>
<dbReference type="InterPro" id="IPR052935">
    <property type="entry name" value="Mg2+_PAP"/>
</dbReference>
<comment type="caution">
    <text evidence="3">The sequence shown here is derived from an EMBL/GenBank/DDBJ whole genome shotgun (WGS) entry which is preliminary data.</text>
</comment>
<dbReference type="EMBL" id="JAPUFD010000001">
    <property type="protein sequence ID" value="MDI1484958.1"/>
    <property type="molecule type" value="Genomic_DNA"/>
</dbReference>